<reference evidence="1" key="1">
    <citation type="submission" date="2013-07" db="EMBL/GenBank/DDBJ databases">
        <title>The genome of an arbuscular mycorrhizal fungus provides insights into the evolution of the oldest plant symbiosis.</title>
        <authorList>
            <consortium name="DOE Joint Genome Institute"/>
            <person name="Tisserant E."/>
            <person name="Malbreil M."/>
            <person name="Kuo A."/>
            <person name="Kohler A."/>
            <person name="Symeonidi A."/>
            <person name="Balestrini R."/>
            <person name="Charron P."/>
            <person name="Duensing N."/>
            <person name="Frei-dit-Frey N."/>
            <person name="Gianinazzi-Pearson V."/>
            <person name="Gilbert B."/>
            <person name="Handa Y."/>
            <person name="Hijri M."/>
            <person name="Kaul R."/>
            <person name="Kawaguchi M."/>
            <person name="Krajinski F."/>
            <person name="Lammers P."/>
            <person name="Lapierre D."/>
            <person name="Masclaux F.G."/>
            <person name="Murat C."/>
            <person name="Morin E."/>
            <person name="Ndikumana S."/>
            <person name="Pagni M."/>
            <person name="Petitpierre D."/>
            <person name="Requena N."/>
            <person name="Rosikiewicz P."/>
            <person name="Riley R."/>
            <person name="Saito K."/>
            <person name="San Clemente H."/>
            <person name="Shapiro H."/>
            <person name="van Tuinen D."/>
            <person name="Becard G."/>
            <person name="Bonfante P."/>
            <person name="Paszkowski U."/>
            <person name="Shachar-Hill Y."/>
            <person name="Young J.P."/>
            <person name="Sanders I.R."/>
            <person name="Henrissat B."/>
            <person name="Rensing S.A."/>
            <person name="Grigoriev I.V."/>
            <person name="Corradi N."/>
            <person name="Roux C."/>
            <person name="Martin F."/>
        </authorList>
    </citation>
    <scope>NUCLEOTIDE SEQUENCE</scope>
    <source>
        <strain evidence="1">DAOM 197198</strain>
    </source>
</reference>
<dbReference type="AlphaFoldDB" id="U9TCG5"/>
<dbReference type="HOGENOM" id="CLU_1235597_0_0_1"/>
<evidence type="ECO:0000313" key="1">
    <source>
        <dbReference type="EMBL" id="ESA05835.1"/>
    </source>
</evidence>
<name>U9TCG5_RHIID</name>
<accession>U9TCG5</accession>
<dbReference type="EMBL" id="KI292455">
    <property type="protein sequence ID" value="ESA05835.1"/>
    <property type="molecule type" value="Genomic_DNA"/>
</dbReference>
<gene>
    <name evidence="1" type="ORF">GLOINDRAFT_99542</name>
</gene>
<organism evidence="1">
    <name type="scientific">Rhizophagus irregularis (strain DAOM 181602 / DAOM 197198 / MUCL 43194)</name>
    <name type="common">Arbuscular mycorrhizal fungus</name>
    <name type="synonym">Glomus intraradices</name>
    <dbReference type="NCBI Taxonomy" id="747089"/>
    <lineage>
        <taxon>Eukaryota</taxon>
        <taxon>Fungi</taxon>
        <taxon>Fungi incertae sedis</taxon>
        <taxon>Mucoromycota</taxon>
        <taxon>Glomeromycotina</taxon>
        <taxon>Glomeromycetes</taxon>
        <taxon>Glomerales</taxon>
        <taxon>Glomeraceae</taxon>
        <taxon>Rhizophagus</taxon>
    </lineage>
</organism>
<sequence length="224" mass="26377">MANPPKPPKEPENPDDYLIIANIEEISELELELDDLQEVRGIEATSKLPERLVFSYKNKGDVIWPLHRVLNSEGFSSLTKIYGSMKRTGGFTPPAKQMVLKRILEIRKEWNSDASLQRRLKIPYTGKKIHHEPTPVMEFRDNQGVRRFFRPKDQLKVASLNTLKTLQSKLNRQDSDEEWFYRIFQKQINILEEKLKSRRRRSSRNKIYVCIFSSHKLGEIVRNQ</sequence>
<proteinExistence type="predicted"/>
<protein>
    <submittedName>
        <fullName evidence="1">Uncharacterized protein</fullName>
    </submittedName>
</protein>